<keyword evidence="2" id="KW-0378">Hydrolase</keyword>
<evidence type="ECO:0000256" key="2">
    <source>
        <dbReference type="ARBA" id="ARBA00022801"/>
    </source>
</evidence>
<sequence>MKILFVCTGNSFRSPVAEALTKKSHPQTKVESAGVSPANKIANNAKKILKKEKALKYLKSSPEPITQDKLNQADIVIVMEKDHKASILNKYQIQENKIKNWNIKDPINPNVKSEQVFQKIKEQVEKIDYP</sequence>
<keyword evidence="3" id="KW-0059">Arsenical resistance</keyword>
<gene>
    <name evidence="5" type="ORF">AKJ49_02150</name>
</gene>
<comment type="caution">
    <text evidence="5">The sequence shown here is derived from an EMBL/GenBank/DDBJ whole genome shotgun (WGS) entry which is preliminary data.</text>
</comment>
<proteinExistence type="inferred from homology"/>
<name>A0A133VD84_9EURY</name>
<feature type="domain" description="Phosphotyrosine protein phosphatase I" evidence="4">
    <location>
        <begin position="1"/>
        <end position="130"/>
    </location>
</feature>
<dbReference type="Pfam" id="PF01451">
    <property type="entry name" value="LMWPc"/>
    <property type="match status" value="1"/>
</dbReference>
<dbReference type="SUPFAM" id="SSF52788">
    <property type="entry name" value="Phosphotyrosine protein phosphatases I"/>
    <property type="match status" value="1"/>
</dbReference>
<dbReference type="GO" id="GO:0004725">
    <property type="term" value="F:protein tyrosine phosphatase activity"/>
    <property type="evidence" value="ECO:0007669"/>
    <property type="project" value="InterPro"/>
</dbReference>
<comment type="similarity">
    <text evidence="1">Belongs to the low molecular weight phosphotyrosine protein phosphatase family.</text>
</comment>
<keyword evidence="6" id="KW-1185">Reference proteome</keyword>
<reference evidence="5 6" key="1">
    <citation type="journal article" date="2016" name="Sci. Rep.">
        <title>Metabolic traits of an uncultured archaeal lineage -MSBL1- from brine pools of the Red Sea.</title>
        <authorList>
            <person name="Mwirichia R."/>
            <person name="Alam I."/>
            <person name="Rashid M."/>
            <person name="Vinu M."/>
            <person name="Ba-Alawi W."/>
            <person name="Anthony Kamau A."/>
            <person name="Kamanda Ngugi D."/>
            <person name="Goker M."/>
            <person name="Klenk H.P."/>
            <person name="Bajic V."/>
            <person name="Stingl U."/>
        </authorList>
    </citation>
    <scope>NUCLEOTIDE SEQUENCE [LARGE SCALE GENOMIC DNA]</scope>
    <source>
        <strain evidence="5">SCGC-AAA382A03</strain>
    </source>
</reference>
<dbReference type="PANTHER" id="PTHR43428">
    <property type="entry name" value="ARSENATE REDUCTASE"/>
    <property type="match status" value="1"/>
</dbReference>
<accession>A0A133VD84</accession>
<dbReference type="InterPro" id="IPR023485">
    <property type="entry name" value="Ptyr_pPase"/>
</dbReference>
<evidence type="ECO:0000256" key="1">
    <source>
        <dbReference type="ARBA" id="ARBA00011063"/>
    </source>
</evidence>
<dbReference type="Proteomes" id="UP000070549">
    <property type="component" value="Unassembled WGS sequence"/>
</dbReference>
<dbReference type="PRINTS" id="PR00719">
    <property type="entry name" value="LMWPTPASE"/>
</dbReference>
<dbReference type="PANTHER" id="PTHR43428:SF1">
    <property type="entry name" value="ARSENATE REDUCTASE"/>
    <property type="match status" value="1"/>
</dbReference>
<organism evidence="5 6">
    <name type="scientific">candidate division MSBL1 archaeon SCGC-AAA382A03</name>
    <dbReference type="NCBI Taxonomy" id="1698278"/>
    <lineage>
        <taxon>Archaea</taxon>
        <taxon>Methanobacteriati</taxon>
        <taxon>Methanobacteriota</taxon>
        <taxon>candidate division MSBL1</taxon>
    </lineage>
</organism>
<dbReference type="GO" id="GO:0046685">
    <property type="term" value="P:response to arsenic-containing substance"/>
    <property type="evidence" value="ECO:0007669"/>
    <property type="project" value="UniProtKB-KW"/>
</dbReference>
<dbReference type="InterPro" id="IPR017867">
    <property type="entry name" value="Tyr_phospatase_low_mol_wt"/>
</dbReference>
<dbReference type="SMART" id="SM00226">
    <property type="entry name" value="LMWPc"/>
    <property type="match status" value="1"/>
</dbReference>
<dbReference type="AlphaFoldDB" id="A0A133VD84"/>
<evidence type="ECO:0000256" key="3">
    <source>
        <dbReference type="ARBA" id="ARBA00022849"/>
    </source>
</evidence>
<dbReference type="InterPro" id="IPR036196">
    <property type="entry name" value="Ptyr_pPase_sf"/>
</dbReference>
<evidence type="ECO:0000313" key="5">
    <source>
        <dbReference type="EMBL" id="KXB04400.1"/>
    </source>
</evidence>
<dbReference type="EMBL" id="LHYC01000068">
    <property type="protein sequence ID" value="KXB04400.1"/>
    <property type="molecule type" value="Genomic_DNA"/>
</dbReference>
<evidence type="ECO:0000259" key="4">
    <source>
        <dbReference type="SMART" id="SM00226"/>
    </source>
</evidence>
<evidence type="ECO:0000313" key="6">
    <source>
        <dbReference type="Proteomes" id="UP000070549"/>
    </source>
</evidence>
<protein>
    <recommendedName>
        <fullName evidence="4">Phosphotyrosine protein phosphatase I domain-containing protein</fullName>
    </recommendedName>
</protein>
<dbReference type="Gene3D" id="3.40.50.2300">
    <property type="match status" value="1"/>
</dbReference>